<dbReference type="GO" id="GO:0004803">
    <property type="term" value="F:transposase activity"/>
    <property type="evidence" value="ECO:0007669"/>
    <property type="project" value="InterPro"/>
</dbReference>
<comment type="caution">
    <text evidence="3">The sequence shown here is derived from an EMBL/GenBank/DDBJ whole genome shotgun (WGS) entry which is preliminary data.</text>
</comment>
<gene>
    <name evidence="3" type="ORF">OMM_09482</name>
</gene>
<dbReference type="GO" id="GO:0003677">
    <property type="term" value="F:DNA binding"/>
    <property type="evidence" value="ECO:0007669"/>
    <property type="project" value="InterPro"/>
</dbReference>
<sequence length="370" mass="42934">MYTPVIDDIPETITIETGSINEIIEIYLEEYPSYHCFNKLNNVVKCGTGKLGYHIDVCDNCAETRAMANPCDNSLCPCCQKRITENWIRNRNSDLLPVPYFHFIFNLPSEISTLAMYNKRIVFDILFNAVAAAINKIPNQDNIEIGFILSLHTSGGNLWFHPHIHVCMPGIGILKDGKLKKYSCKEALPFTEEILSQEFRRSFIEQLKKVYDNKNVELQESDENNENEIETICSEDESQIKWPPELKALATDRSEFDRWIEKLENMEWRARIGDETQTDAKELIRYIGRRTVITDNEIVEVDSERVIFLDKGKERELTIQEFVRRLVIHAMPKGLHRIRNYGFLGNNVKEKKISYILGKLGKTAPKKRRK</sequence>
<accession>A0A1V1P3Z0</accession>
<dbReference type="PANTHER" id="PTHR37023">
    <property type="entry name" value="TRANSPOSASE"/>
    <property type="match status" value="1"/>
</dbReference>
<dbReference type="InterPro" id="IPR026889">
    <property type="entry name" value="Zn_Tnp"/>
</dbReference>
<name>A0A1V1P3Z0_9BACT</name>
<feature type="domain" description="Transposase zinc-binding" evidence="2">
    <location>
        <begin position="29"/>
        <end position="106"/>
    </location>
</feature>
<evidence type="ECO:0000259" key="2">
    <source>
        <dbReference type="Pfam" id="PF14319"/>
    </source>
</evidence>
<evidence type="ECO:0000313" key="3">
    <source>
        <dbReference type="EMBL" id="ETR69567.1"/>
    </source>
</evidence>
<dbReference type="PANTHER" id="PTHR37023:SF1">
    <property type="entry name" value="ISSOD25 TRANSPOSASE TNPA_ISSOD25"/>
    <property type="match status" value="1"/>
</dbReference>
<dbReference type="Pfam" id="PF14319">
    <property type="entry name" value="Zn_Tnp_IS91"/>
    <property type="match status" value="1"/>
</dbReference>
<evidence type="ECO:0000259" key="1">
    <source>
        <dbReference type="Pfam" id="PF04986"/>
    </source>
</evidence>
<dbReference type="EMBL" id="ATBP01000611">
    <property type="protein sequence ID" value="ETR69567.1"/>
    <property type="molecule type" value="Genomic_DNA"/>
</dbReference>
<protein>
    <submittedName>
        <fullName evidence="3">Transposase</fullName>
    </submittedName>
</protein>
<dbReference type="Proteomes" id="UP000189670">
    <property type="component" value="Unassembled WGS sequence"/>
</dbReference>
<reference evidence="4" key="1">
    <citation type="submission" date="2012-11" db="EMBL/GenBank/DDBJ databases">
        <authorList>
            <person name="Lucero-Rivera Y.E."/>
            <person name="Tovar-Ramirez D."/>
        </authorList>
    </citation>
    <scope>NUCLEOTIDE SEQUENCE [LARGE SCALE GENOMIC DNA]</scope>
    <source>
        <strain evidence="4">Araruama</strain>
    </source>
</reference>
<organism evidence="3 4">
    <name type="scientific">Candidatus Magnetoglobus multicellularis str. Araruama</name>
    <dbReference type="NCBI Taxonomy" id="890399"/>
    <lineage>
        <taxon>Bacteria</taxon>
        <taxon>Pseudomonadati</taxon>
        <taxon>Thermodesulfobacteriota</taxon>
        <taxon>Desulfobacteria</taxon>
        <taxon>Desulfobacterales</taxon>
        <taxon>Desulfobacteraceae</taxon>
        <taxon>Candidatus Magnetoglobus</taxon>
    </lineage>
</organism>
<dbReference type="AlphaFoldDB" id="A0A1V1P3Z0"/>
<proteinExistence type="predicted"/>
<dbReference type="Pfam" id="PF04986">
    <property type="entry name" value="Y2_Tnp"/>
    <property type="match status" value="1"/>
</dbReference>
<feature type="domain" description="Transposase IS801/IS1294" evidence="1">
    <location>
        <begin position="146"/>
        <end position="349"/>
    </location>
</feature>
<evidence type="ECO:0000313" key="4">
    <source>
        <dbReference type="Proteomes" id="UP000189670"/>
    </source>
</evidence>
<dbReference type="InterPro" id="IPR007069">
    <property type="entry name" value="Transposase_32"/>
</dbReference>
<dbReference type="GO" id="GO:0006313">
    <property type="term" value="P:DNA transposition"/>
    <property type="evidence" value="ECO:0007669"/>
    <property type="project" value="InterPro"/>
</dbReference>